<protein>
    <submittedName>
        <fullName evidence="1">Glutathione reductase</fullName>
    </submittedName>
</protein>
<dbReference type="AlphaFoldDB" id="A0A2P2JTT9"/>
<sequence>MTNTMNLNNKCNSGYCLGRETMDPCLHFLYLLCLSPRNFLGLQLYLYRFVFLLLTETRPVSVRMVTNSSAAEGCIPTVLSNCAFVAPHFNATAMPCIISGASGPHMEAPITLSVSASTRSFIIVFSCRPETVFFIGLKVEVKTNISPFACCIACSSLRPTTERGGMLNTADGTLS</sequence>
<proteinExistence type="predicted"/>
<reference evidence="1" key="1">
    <citation type="submission" date="2018-02" db="EMBL/GenBank/DDBJ databases">
        <title>Rhizophora mucronata_Transcriptome.</title>
        <authorList>
            <person name="Meera S.P."/>
            <person name="Sreeshan A."/>
            <person name="Augustine A."/>
        </authorList>
    </citation>
    <scope>NUCLEOTIDE SEQUENCE</scope>
    <source>
        <tissue evidence="1">Leaf</tissue>
    </source>
</reference>
<accession>A0A2P2JTT9</accession>
<name>A0A2P2JTT9_RHIMU</name>
<dbReference type="EMBL" id="GGEC01016412">
    <property type="protein sequence ID" value="MBW96895.1"/>
    <property type="molecule type" value="Transcribed_RNA"/>
</dbReference>
<organism evidence="1">
    <name type="scientific">Rhizophora mucronata</name>
    <name type="common">Asiatic mangrove</name>
    <dbReference type="NCBI Taxonomy" id="61149"/>
    <lineage>
        <taxon>Eukaryota</taxon>
        <taxon>Viridiplantae</taxon>
        <taxon>Streptophyta</taxon>
        <taxon>Embryophyta</taxon>
        <taxon>Tracheophyta</taxon>
        <taxon>Spermatophyta</taxon>
        <taxon>Magnoliopsida</taxon>
        <taxon>eudicotyledons</taxon>
        <taxon>Gunneridae</taxon>
        <taxon>Pentapetalae</taxon>
        <taxon>rosids</taxon>
        <taxon>fabids</taxon>
        <taxon>Malpighiales</taxon>
        <taxon>Rhizophoraceae</taxon>
        <taxon>Rhizophora</taxon>
    </lineage>
</organism>
<evidence type="ECO:0000313" key="1">
    <source>
        <dbReference type="EMBL" id="MBW96895.1"/>
    </source>
</evidence>